<feature type="region of interest" description="Disordered" evidence="1">
    <location>
        <begin position="1"/>
        <end position="38"/>
    </location>
</feature>
<feature type="region of interest" description="Disordered" evidence="1">
    <location>
        <begin position="83"/>
        <end position="104"/>
    </location>
</feature>
<dbReference type="AlphaFoldDB" id="A0AAD7X2U7"/>
<accession>A0AAD7X2U7</accession>
<evidence type="ECO:0000256" key="1">
    <source>
        <dbReference type="SAM" id="MobiDB-lite"/>
    </source>
</evidence>
<dbReference type="EMBL" id="JAINUG010000001">
    <property type="protein sequence ID" value="KAJ8418946.1"/>
    <property type="molecule type" value="Genomic_DNA"/>
</dbReference>
<evidence type="ECO:0000313" key="3">
    <source>
        <dbReference type="Proteomes" id="UP001221898"/>
    </source>
</evidence>
<evidence type="ECO:0000313" key="2">
    <source>
        <dbReference type="EMBL" id="KAJ8418946.1"/>
    </source>
</evidence>
<proteinExistence type="predicted"/>
<gene>
    <name evidence="2" type="ORF">AAFF_G00004450</name>
</gene>
<reference evidence="2" key="1">
    <citation type="journal article" date="2023" name="Science">
        <title>Genome structures resolve the early diversification of teleost fishes.</title>
        <authorList>
            <person name="Parey E."/>
            <person name="Louis A."/>
            <person name="Montfort J."/>
            <person name="Bouchez O."/>
            <person name="Roques C."/>
            <person name="Iampietro C."/>
            <person name="Lluch J."/>
            <person name="Castinel A."/>
            <person name="Donnadieu C."/>
            <person name="Desvignes T."/>
            <person name="Floi Bucao C."/>
            <person name="Jouanno E."/>
            <person name="Wen M."/>
            <person name="Mejri S."/>
            <person name="Dirks R."/>
            <person name="Jansen H."/>
            <person name="Henkel C."/>
            <person name="Chen W.J."/>
            <person name="Zahm M."/>
            <person name="Cabau C."/>
            <person name="Klopp C."/>
            <person name="Thompson A.W."/>
            <person name="Robinson-Rechavi M."/>
            <person name="Braasch I."/>
            <person name="Lecointre G."/>
            <person name="Bobe J."/>
            <person name="Postlethwait J.H."/>
            <person name="Berthelot C."/>
            <person name="Roest Crollius H."/>
            <person name="Guiguen Y."/>
        </authorList>
    </citation>
    <scope>NUCLEOTIDE SEQUENCE</scope>
    <source>
        <strain evidence="2">NC1722</strain>
    </source>
</reference>
<keyword evidence="3" id="KW-1185">Reference proteome</keyword>
<sequence length="104" mass="10649">MRGRNYLSERGGLSRDGASVAGAGCHSRAGSSPLHLSRLSAPKGVETVGSGAGCAGERSIQQQQQLNGEVETAVVNVTETGPRFNRRKTNGAADAALRASAALE</sequence>
<name>A0AAD7X2U7_9TELE</name>
<comment type="caution">
    <text evidence="2">The sequence shown here is derived from an EMBL/GenBank/DDBJ whole genome shotgun (WGS) entry which is preliminary data.</text>
</comment>
<organism evidence="2 3">
    <name type="scientific">Aldrovandia affinis</name>
    <dbReference type="NCBI Taxonomy" id="143900"/>
    <lineage>
        <taxon>Eukaryota</taxon>
        <taxon>Metazoa</taxon>
        <taxon>Chordata</taxon>
        <taxon>Craniata</taxon>
        <taxon>Vertebrata</taxon>
        <taxon>Euteleostomi</taxon>
        <taxon>Actinopterygii</taxon>
        <taxon>Neopterygii</taxon>
        <taxon>Teleostei</taxon>
        <taxon>Notacanthiformes</taxon>
        <taxon>Halosauridae</taxon>
        <taxon>Aldrovandia</taxon>
    </lineage>
</organism>
<dbReference type="Proteomes" id="UP001221898">
    <property type="component" value="Unassembled WGS sequence"/>
</dbReference>
<protein>
    <submittedName>
        <fullName evidence="2">Uncharacterized protein</fullName>
    </submittedName>
</protein>
<feature type="compositionally biased region" description="Low complexity" evidence="1">
    <location>
        <begin position="92"/>
        <end position="104"/>
    </location>
</feature>